<dbReference type="EMBL" id="JACWMX010000006">
    <property type="protein sequence ID" value="MBD1394591.1"/>
    <property type="molecule type" value="Genomic_DNA"/>
</dbReference>
<dbReference type="RefSeq" id="WP_191164327.1">
    <property type="nucleotide sequence ID" value="NZ_JACWMX010000006.1"/>
</dbReference>
<dbReference type="PROSITE" id="PS51257">
    <property type="entry name" value="PROKAR_LIPOPROTEIN"/>
    <property type="match status" value="1"/>
</dbReference>
<organism evidence="2 3">
    <name type="scientific">Mucilaginibacter glaciei</name>
    <dbReference type="NCBI Taxonomy" id="2772109"/>
    <lineage>
        <taxon>Bacteria</taxon>
        <taxon>Pseudomonadati</taxon>
        <taxon>Bacteroidota</taxon>
        <taxon>Sphingobacteriia</taxon>
        <taxon>Sphingobacteriales</taxon>
        <taxon>Sphingobacteriaceae</taxon>
        <taxon>Mucilaginibacter</taxon>
    </lineage>
</organism>
<keyword evidence="1" id="KW-0732">Signal</keyword>
<dbReference type="Proteomes" id="UP000619078">
    <property type="component" value="Unassembled WGS sequence"/>
</dbReference>
<dbReference type="AlphaFoldDB" id="A0A926NRB8"/>
<feature type="chain" id="PRO_5037341775" description="DUF4251 domain-containing protein" evidence="1">
    <location>
        <begin position="29"/>
        <end position="195"/>
    </location>
</feature>
<evidence type="ECO:0000313" key="3">
    <source>
        <dbReference type="Proteomes" id="UP000619078"/>
    </source>
</evidence>
<feature type="signal peptide" evidence="1">
    <location>
        <begin position="1"/>
        <end position="28"/>
    </location>
</feature>
<protein>
    <recommendedName>
        <fullName evidence="4">DUF4251 domain-containing protein</fullName>
    </recommendedName>
</protein>
<evidence type="ECO:0008006" key="4">
    <source>
        <dbReference type="Google" id="ProtNLM"/>
    </source>
</evidence>
<name>A0A926NRB8_9SPHI</name>
<reference evidence="2" key="1">
    <citation type="submission" date="2020-09" db="EMBL/GenBank/DDBJ databases">
        <title>Novel species of Mucilaginibacter isolated from a glacier on the Tibetan Plateau.</title>
        <authorList>
            <person name="Liu Q."/>
            <person name="Xin Y.-H."/>
        </authorList>
    </citation>
    <scope>NUCLEOTIDE SEQUENCE</scope>
    <source>
        <strain evidence="2">ZB1P21</strain>
    </source>
</reference>
<sequence length="195" mass="21413">MQLKRFTNWCICVALLLSGMASSCQKDATDSEIARQQAVVKADSAIAKSSPGNYLALSGTLIIRVQDSTYKFDAATDSIAFVNMNVGDDKYFGVTAINKDHTMSFGLSSKGMAATDVTRGIEGSQLILRPDAMHTQQYSLTRFTETGDAGNIKLTDYRRDTVLAKGSFFTFLAKDDKEGSPFYRVEGKFDLKIKK</sequence>
<evidence type="ECO:0000256" key="1">
    <source>
        <dbReference type="SAM" id="SignalP"/>
    </source>
</evidence>
<proteinExistence type="predicted"/>
<evidence type="ECO:0000313" key="2">
    <source>
        <dbReference type="EMBL" id="MBD1394591.1"/>
    </source>
</evidence>
<keyword evidence="3" id="KW-1185">Reference proteome</keyword>
<gene>
    <name evidence="2" type="ORF">IDJ76_15880</name>
</gene>
<accession>A0A926NRB8</accession>
<comment type="caution">
    <text evidence="2">The sequence shown here is derived from an EMBL/GenBank/DDBJ whole genome shotgun (WGS) entry which is preliminary data.</text>
</comment>